<organism evidence="3">
    <name type="scientific">marine sediment metagenome</name>
    <dbReference type="NCBI Taxonomy" id="412755"/>
    <lineage>
        <taxon>unclassified sequences</taxon>
        <taxon>metagenomes</taxon>
        <taxon>ecological metagenomes</taxon>
    </lineage>
</organism>
<feature type="non-terminal residue" evidence="3">
    <location>
        <position position="1"/>
    </location>
</feature>
<dbReference type="Gene3D" id="3.40.50.720">
    <property type="entry name" value="NAD(P)-binding Rossmann-like Domain"/>
    <property type="match status" value="1"/>
</dbReference>
<accession>A0A0F9LY03</accession>
<dbReference type="PANTHER" id="PTHR43000">
    <property type="entry name" value="DTDP-D-GLUCOSE 4,6-DEHYDRATASE-RELATED"/>
    <property type="match status" value="1"/>
</dbReference>
<proteinExistence type="inferred from homology"/>
<evidence type="ECO:0000259" key="2">
    <source>
        <dbReference type="Pfam" id="PF01370"/>
    </source>
</evidence>
<evidence type="ECO:0000313" key="3">
    <source>
        <dbReference type="EMBL" id="KKM92001.1"/>
    </source>
</evidence>
<dbReference type="Gene3D" id="3.90.25.10">
    <property type="entry name" value="UDP-galactose 4-epimerase, domain 1"/>
    <property type="match status" value="1"/>
</dbReference>
<dbReference type="Pfam" id="PF01370">
    <property type="entry name" value="Epimerase"/>
    <property type="match status" value="1"/>
</dbReference>
<sequence length="499" mass="57006">ADKTCWNCPAAKLMGNVDFRACGQARDFKVESEGDGEIVIECRRRPELGYFEPNLTFEQCPEWVLNEHGYKLNNMKVMILGIDGYLGWALALKLGKLGFQVSGFDNYTRRNCVMEKGAHTIIPIERMTQRLIAARDVLGININFRKIDLLDAPKVREFLEEVKPEAIIHYGEIPSAPYSMADLEHAVRVQENNVLGTLKILWLMKDIVPESCLIKLGTMGEYGTPLTGRPIFEGLFPADAIIKWDGREWSLGGETTPRDPVSFYHVSKVQDTFNVLEACKYWWLRSYDVMQGVIYGVYTEELILDKKLRTRYDVDEWFGTVINRFVAQAVAGIPLTIYGTGEQIRGFIALSDAMQCMIKLIISPPEPGQYDVVNQVSGLYKISDLAEVVAKVGNQRFNLNVSIQRIENPRVEADNHPFEVVARKLPRFFGFSPKIKLAEEIERMFGVLLEEDIRNRLDLKKHTIFPVTTWQGEKRQMQELEKYQPGTKESKGYKPIFDT</sequence>
<feature type="domain" description="NAD-dependent epimerase/dehydratase" evidence="2">
    <location>
        <begin position="77"/>
        <end position="370"/>
    </location>
</feature>
<evidence type="ECO:0000256" key="1">
    <source>
        <dbReference type="ARBA" id="ARBA00007637"/>
    </source>
</evidence>
<dbReference type="InterPro" id="IPR001509">
    <property type="entry name" value="Epimerase_deHydtase"/>
</dbReference>
<comment type="caution">
    <text evidence="3">The sequence shown here is derived from an EMBL/GenBank/DDBJ whole genome shotgun (WGS) entry which is preliminary data.</text>
</comment>
<dbReference type="AlphaFoldDB" id="A0A0F9LY03"/>
<gene>
    <name evidence="3" type="ORF">LCGC14_1222860</name>
</gene>
<dbReference type="EMBL" id="LAZR01006455">
    <property type="protein sequence ID" value="KKM92001.1"/>
    <property type="molecule type" value="Genomic_DNA"/>
</dbReference>
<dbReference type="InterPro" id="IPR036291">
    <property type="entry name" value="NAD(P)-bd_dom_sf"/>
</dbReference>
<reference evidence="3" key="1">
    <citation type="journal article" date="2015" name="Nature">
        <title>Complex archaea that bridge the gap between prokaryotes and eukaryotes.</title>
        <authorList>
            <person name="Spang A."/>
            <person name="Saw J.H."/>
            <person name="Jorgensen S.L."/>
            <person name="Zaremba-Niedzwiedzka K."/>
            <person name="Martijn J."/>
            <person name="Lind A.E."/>
            <person name="van Eijk R."/>
            <person name="Schleper C."/>
            <person name="Guy L."/>
            <person name="Ettema T.J."/>
        </authorList>
    </citation>
    <scope>NUCLEOTIDE SEQUENCE</scope>
</reference>
<protein>
    <recommendedName>
        <fullName evidence="2">NAD-dependent epimerase/dehydratase domain-containing protein</fullName>
    </recommendedName>
</protein>
<dbReference type="SUPFAM" id="SSF51735">
    <property type="entry name" value="NAD(P)-binding Rossmann-fold domains"/>
    <property type="match status" value="1"/>
</dbReference>
<name>A0A0F9LY03_9ZZZZ</name>
<comment type="similarity">
    <text evidence="1">Belongs to the NAD(P)-dependent epimerase/dehydratase family.</text>
</comment>